<organism evidence="2 3">
    <name type="scientific">Virgibacillus sediminis</name>
    <dbReference type="NCBI Taxonomy" id="202260"/>
    <lineage>
        <taxon>Bacteria</taxon>
        <taxon>Bacillati</taxon>
        <taxon>Bacillota</taxon>
        <taxon>Bacilli</taxon>
        <taxon>Bacillales</taxon>
        <taxon>Bacillaceae</taxon>
        <taxon>Virgibacillus</taxon>
    </lineage>
</organism>
<comment type="caution">
    <text evidence="2">The sequence shown here is derived from an EMBL/GenBank/DDBJ whole genome shotgun (WGS) entry which is preliminary data.</text>
</comment>
<feature type="compositionally biased region" description="Basic and acidic residues" evidence="1">
    <location>
        <begin position="1"/>
        <end position="35"/>
    </location>
</feature>
<dbReference type="RefSeq" id="WP_390301784.1">
    <property type="nucleotide sequence ID" value="NZ_JBHRRZ010000002.1"/>
</dbReference>
<accession>A0ABV7A250</accession>
<gene>
    <name evidence="2" type="ORF">ACFODW_01365</name>
</gene>
<evidence type="ECO:0000313" key="2">
    <source>
        <dbReference type="EMBL" id="MFC2947013.1"/>
    </source>
</evidence>
<dbReference type="Proteomes" id="UP001595387">
    <property type="component" value="Unassembled WGS sequence"/>
</dbReference>
<evidence type="ECO:0000313" key="3">
    <source>
        <dbReference type="Proteomes" id="UP001595387"/>
    </source>
</evidence>
<evidence type="ECO:0000256" key="1">
    <source>
        <dbReference type="SAM" id="MobiDB-lite"/>
    </source>
</evidence>
<feature type="region of interest" description="Disordered" evidence="1">
    <location>
        <begin position="1"/>
        <end position="44"/>
    </location>
</feature>
<protein>
    <recommendedName>
        <fullName evidence="4">3-methyladenine DNA glycosylase</fullName>
    </recommendedName>
</protein>
<proteinExistence type="predicted"/>
<reference evidence="3" key="1">
    <citation type="journal article" date="2019" name="Int. J. Syst. Evol. Microbiol.">
        <title>The Global Catalogue of Microorganisms (GCM) 10K type strain sequencing project: providing services to taxonomists for standard genome sequencing and annotation.</title>
        <authorList>
            <consortium name="The Broad Institute Genomics Platform"/>
            <consortium name="The Broad Institute Genome Sequencing Center for Infectious Disease"/>
            <person name="Wu L."/>
            <person name="Ma J."/>
        </authorList>
    </citation>
    <scope>NUCLEOTIDE SEQUENCE [LARGE SCALE GENOMIC DNA]</scope>
    <source>
        <strain evidence="3">KCTC 13193</strain>
    </source>
</reference>
<keyword evidence="3" id="KW-1185">Reference proteome</keyword>
<dbReference type="EMBL" id="JBHRRZ010000002">
    <property type="protein sequence ID" value="MFC2947013.1"/>
    <property type="molecule type" value="Genomic_DNA"/>
</dbReference>
<name>A0ABV7A250_9BACI</name>
<sequence length="44" mass="5253">MADNNEKKHNYDSPEQEMKKKDPEQDISPQRENDTSPKQNKNHK</sequence>
<evidence type="ECO:0008006" key="4">
    <source>
        <dbReference type="Google" id="ProtNLM"/>
    </source>
</evidence>